<reference evidence="3" key="1">
    <citation type="journal article" date="2019" name="Int. J. Syst. Evol. Microbiol.">
        <title>The Global Catalogue of Microorganisms (GCM) 10K type strain sequencing project: providing services to taxonomists for standard genome sequencing and annotation.</title>
        <authorList>
            <consortium name="The Broad Institute Genomics Platform"/>
            <consortium name="The Broad Institute Genome Sequencing Center for Infectious Disease"/>
            <person name="Wu L."/>
            <person name="Ma J."/>
        </authorList>
    </citation>
    <scope>NUCLEOTIDE SEQUENCE [LARGE SCALE GENOMIC DNA]</scope>
    <source>
        <strain evidence="3">CCUG 70865</strain>
    </source>
</reference>
<keyword evidence="1" id="KW-0812">Transmembrane</keyword>
<dbReference type="Proteomes" id="UP001597138">
    <property type="component" value="Unassembled WGS sequence"/>
</dbReference>
<proteinExistence type="predicted"/>
<accession>A0ABW4HHM2</accession>
<dbReference type="RefSeq" id="WP_379812806.1">
    <property type="nucleotide sequence ID" value="NZ_JBHUDZ010000018.1"/>
</dbReference>
<keyword evidence="3" id="KW-1185">Reference proteome</keyword>
<gene>
    <name evidence="2" type="ORF">ACFSC2_20185</name>
</gene>
<keyword evidence="1" id="KW-1133">Transmembrane helix</keyword>
<evidence type="ECO:0000256" key="1">
    <source>
        <dbReference type="SAM" id="Phobius"/>
    </source>
</evidence>
<keyword evidence="1" id="KW-0472">Membrane</keyword>
<comment type="caution">
    <text evidence="2">The sequence shown here is derived from an EMBL/GenBank/DDBJ whole genome shotgun (WGS) entry which is preliminary data.</text>
</comment>
<organism evidence="2 3">
    <name type="scientific">Flavobacterium artemisiae</name>
    <dbReference type="NCBI Taxonomy" id="2126556"/>
    <lineage>
        <taxon>Bacteria</taxon>
        <taxon>Pseudomonadati</taxon>
        <taxon>Bacteroidota</taxon>
        <taxon>Flavobacteriia</taxon>
        <taxon>Flavobacteriales</taxon>
        <taxon>Flavobacteriaceae</taxon>
        <taxon>Flavobacterium</taxon>
    </lineage>
</organism>
<sequence length="133" mass="15358">MKLTTTKIACILLVFAMLSIYLNYFSTLVMPWQKEEVIKTTLLWGGLDKLPKNAEFTNMEKRGSMFTRQFIIEFTSKREDIEKWKSLSKRLKNKIPKIKANTEIFEIYPGEDGAMGGKVEITGNNVKINISWS</sequence>
<dbReference type="EMBL" id="JBHUDZ010000018">
    <property type="protein sequence ID" value="MFD1605068.1"/>
    <property type="molecule type" value="Genomic_DNA"/>
</dbReference>
<protein>
    <submittedName>
        <fullName evidence="2">Uncharacterized protein</fullName>
    </submittedName>
</protein>
<evidence type="ECO:0000313" key="3">
    <source>
        <dbReference type="Proteomes" id="UP001597138"/>
    </source>
</evidence>
<feature type="transmembrane region" description="Helical" evidence="1">
    <location>
        <begin position="6"/>
        <end position="25"/>
    </location>
</feature>
<name>A0ABW4HHM2_9FLAO</name>
<evidence type="ECO:0000313" key="2">
    <source>
        <dbReference type="EMBL" id="MFD1605068.1"/>
    </source>
</evidence>